<keyword evidence="2" id="KW-1185">Reference proteome</keyword>
<evidence type="ECO:0000313" key="1">
    <source>
        <dbReference type="EMBL" id="VDP48527.1"/>
    </source>
</evidence>
<sequence>MTVLWRSALRRLVTLTDGVAQTAAKKKVARRAEPPQEQMF</sequence>
<dbReference type="Proteomes" id="UP000269396">
    <property type="component" value="Unassembled WGS sequence"/>
</dbReference>
<gene>
    <name evidence="1" type="ORF">SMTD_LOCUS9186</name>
</gene>
<organism evidence="1 2">
    <name type="scientific">Schistosoma mattheei</name>
    <dbReference type="NCBI Taxonomy" id="31246"/>
    <lineage>
        <taxon>Eukaryota</taxon>
        <taxon>Metazoa</taxon>
        <taxon>Spiralia</taxon>
        <taxon>Lophotrochozoa</taxon>
        <taxon>Platyhelminthes</taxon>
        <taxon>Trematoda</taxon>
        <taxon>Digenea</taxon>
        <taxon>Strigeidida</taxon>
        <taxon>Schistosomatoidea</taxon>
        <taxon>Schistosomatidae</taxon>
        <taxon>Schistosoma</taxon>
    </lineage>
</organism>
<reference evidence="1 2" key="1">
    <citation type="submission" date="2018-11" db="EMBL/GenBank/DDBJ databases">
        <authorList>
            <consortium name="Pathogen Informatics"/>
        </authorList>
    </citation>
    <scope>NUCLEOTIDE SEQUENCE [LARGE SCALE GENOMIC DNA]</scope>
    <source>
        <strain>Denwood</strain>
        <strain evidence="2">Zambia</strain>
    </source>
</reference>
<accession>A0A3P8DAM2</accession>
<name>A0A3P8DAM2_9TREM</name>
<dbReference type="EMBL" id="UZAL01029483">
    <property type="protein sequence ID" value="VDP48527.1"/>
    <property type="molecule type" value="Genomic_DNA"/>
</dbReference>
<evidence type="ECO:0000313" key="2">
    <source>
        <dbReference type="Proteomes" id="UP000269396"/>
    </source>
</evidence>
<protein>
    <submittedName>
        <fullName evidence="1">Uncharacterized protein</fullName>
    </submittedName>
</protein>
<proteinExistence type="predicted"/>
<dbReference type="AlphaFoldDB" id="A0A3P8DAM2"/>